<dbReference type="Proteomes" id="UP001210130">
    <property type="component" value="Chromosome"/>
</dbReference>
<dbReference type="RefSeq" id="WP_131050183.1">
    <property type="nucleotide sequence ID" value="NZ_CP041247.1"/>
</dbReference>
<dbReference type="AlphaFoldDB" id="A0AAJ5UC86"/>
<keyword evidence="2" id="KW-1185">Reference proteome</keyword>
<accession>A0AAJ5UC86</accession>
<organism evidence="1 2">
    <name type="scientific">Klebsiella electrica</name>
    <dbReference type="NCBI Taxonomy" id="1259973"/>
    <lineage>
        <taxon>Bacteria</taxon>
        <taxon>Pseudomonadati</taxon>
        <taxon>Pseudomonadota</taxon>
        <taxon>Gammaproteobacteria</taxon>
        <taxon>Enterobacterales</taxon>
        <taxon>Enterobacteriaceae</taxon>
        <taxon>Klebsiella/Raoultella group</taxon>
        <taxon>Klebsiella</taxon>
    </lineage>
</organism>
<proteinExistence type="predicted"/>
<reference evidence="1 2" key="1">
    <citation type="journal article" date="2023" name="Microbiol. Resour. Announc.">
        <title>Complete Genome Sequence of the First Colistin-Resistant Raoultella electrica Strain.</title>
        <authorList>
            <person name="Aldeia C."/>
            <person name="Campos-Madueno E.I."/>
            <person name="Sendi P."/>
            <person name="Endimiani A."/>
        </authorList>
    </citation>
    <scope>NUCLEOTIDE SEQUENCE [LARGE SCALE GENOMIC DNA]</scope>
    <source>
        <strain evidence="1 2">S2-IND-01-C</strain>
    </source>
</reference>
<sequence>MGLPIVMLQRGLRIDIYQKPEGMVLFQALPGIFMRCMADNETWYLFIATFSSWLFVRRRLQRK</sequence>
<evidence type="ECO:0000313" key="1">
    <source>
        <dbReference type="EMBL" id="WBW59331.1"/>
    </source>
</evidence>
<evidence type="ECO:0000313" key="2">
    <source>
        <dbReference type="Proteomes" id="UP001210130"/>
    </source>
</evidence>
<protein>
    <submittedName>
        <fullName evidence="1">Uncharacterized protein</fullName>
    </submittedName>
</protein>
<gene>
    <name evidence="1" type="ORF">OR613_14900</name>
</gene>
<name>A0AAJ5UC86_9ENTR</name>
<dbReference type="EMBL" id="CP112887">
    <property type="protein sequence ID" value="WBW59331.1"/>
    <property type="molecule type" value="Genomic_DNA"/>
</dbReference>